<dbReference type="EMBL" id="PNFZ01000001">
    <property type="protein sequence ID" value="PMB99270.1"/>
    <property type="molecule type" value="Genomic_DNA"/>
</dbReference>
<dbReference type="Pfam" id="PF08867">
    <property type="entry name" value="FRG"/>
    <property type="match status" value="1"/>
</dbReference>
<reference evidence="2 3" key="1">
    <citation type="submission" date="2017-09" db="EMBL/GenBank/DDBJ databases">
        <title>Bacterial strain isolated from the female urinary microbiota.</title>
        <authorList>
            <person name="Thomas-White K."/>
            <person name="Kumar N."/>
            <person name="Forster S."/>
            <person name="Putonti C."/>
            <person name="Lawley T."/>
            <person name="Wolfe A.J."/>
        </authorList>
    </citation>
    <scope>NUCLEOTIDE SEQUENCE [LARGE SCALE GENOMIC DNA]</scope>
    <source>
        <strain evidence="2 3">UMB0680</strain>
    </source>
</reference>
<comment type="caution">
    <text evidence="2">The sequence shown here is derived from an EMBL/GenBank/DDBJ whole genome shotgun (WGS) entry which is preliminary data.</text>
</comment>
<sequence>MSKLAKGSNRVRGADFFGPWEGNPVTSWESALSEIESVFKRTGRQRAVGWRGQVDARWSLHSGLYRRLLDARSALQPAPEEDDLLRAEEKIAHFVRGNWRFDQMPYLELLANLQHFRGPTRMLDVSLSPLVALWFAVEEQHGELDSADGRIFAFDVTNRRVQLDEKWNTFDIPWRESGRNTRWCRDLPLLWRPPSYNERIPAQQSGFLLAGVPKVYGGQNARYRKAPGTSGEFWRIDEVRRATSLSTKMVDRSGKALQQDAEPTLTIRIAAEAKAGIRRRLERDYGYNPATMYPDLFGMAAEVRRAVDSAALLK</sequence>
<feature type="domain" description="FRG" evidence="1">
    <location>
        <begin position="44"/>
        <end position="152"/>
    </location>
</feature>
<dbReference type="RefSeq" id="WP_102160165.1">
    <property type="nucleotide sequence ID" value="NZ_PNFZ01000001.1"/>
</dbReference>
<dbReference type="Proteomes" id="UP000235703">
    <property type="component" value="Unassembled WGS sequence"/>
</dbReference>
<keyword evidence="3" id="KW-1185">Reference proteome</keyword>
<dbReference type="SMART" id="SM00901">
    <property type="entry name" value="FRG"/>
    <property type="match status" value="1"/>
</dbReference>
<evidence type="ECO:0000313" key="2">
    <source>
        <dbReference type="EMBL" id="PMB99270.1"/>
    </source>
</evidence>
<evidence type="ECO:0000313" key="3">
    <source>
        <dbReference type="Proteomes" id="UP000235703"/>
    </source>
</evidence>
<protein>
    <recommendedName>
        <fullName evidence="1">FRG domain-containing protein</fullName>
    </recommendedName>
</protein>
<dbReference type="AlphaFoldDB" id="A0A2N6PKP6"/>
<name>A0A2N6PKP6_9MICO</name>
<dbReference type="InterPro" id="IPR014966">
    <property type="entry name" value="FRG-dom"/>
</dbReference>
<organism evidence="2 3">
    <name type="scientific">Brevibacterium luteolum</name>
    <dbReference type="NCBI Taxonomy" id="199591"/>
    <lineage>
        <taxon>Bacteria</taxon>
        <taxon>Bacillati</taxon>
        <taxon>Actinomycetota</taxon>
        <taxon>Actinomycetes</taxon>
        <taxon>Micrococcales</taxon>
        <taxon>Brevibacteriaceae</taxon>
        <taxon>Brevibacterium</taxon>
    </lineage>
</organism>
<accession>A0A2N6PKP6</accession>
<proteinExistence type="predicted"/>
<dbReference type="OrthoDB" id="9816036at2"/>
<gene>
    <name evidence="2" type="ORF">CJ198_01675</name>
</gene>
<evidence type="ECO:0000259" key="1">
    <source>
        <dbReference type="SMART" id="SM00901"/>
    </source>
</evidence>